<name>A0A645ETK4_9ZZZZ</name>
<gene>
    <name evidence="1" type="ORF">SDC9_152003</name>
</gene>
<comment type="caution">
    <text evidence="1">The sequence shown here is derived from an EMBL/GenBank/DDBJ whole genome shotgun (WGS) entry which is preliminary data.</text>
</comment>
<dbReference type="AlphaFoldDB" id="A0A645ETK4"/>
<protein>
    <submittedName>
        <fullName evidence="1">Uncharacterized protein</fullName>
    </submittedName>
</protein>
<accession>A0A645ETK4</accession>
<organism evidence="1">
    <name type="scientific">bioreactor metagenome</name>
    <dbReference type="NCBI Taxonomy" id="1076179"/>
    <lineage>
        <taxon>unclassified sequences</taxon>
        <taxon>metagenomes</taxon>
        <taxon>ecological metagenomes</taxon>
    </lineage>
</organism>
<proteinExistence type="predicted"/>
<dbReference type="EMBL" id="VSSQ01050675">
    <property type="protein sequence ID" value="MPN04756.1"/>
    <property type="molecule type" value="Genomic_DNA"/>
</dbReference>
<evidence type="ECO:0000313" key="1">
    <source>
        <dbReference type="EMBL" id="MPN04756.1"/>
    </source>
</evidence>
<sequence>MSILFVLCAVLTLLPTTAFAAEWPETPFTRPDGWYWIEAHNPAVTVGFAGGISSLARAARKWTYQTPTWSITCNATSTFKKFTTEGTHIMLWMSKDKVPNAYSISWVTRTRR</sequence>
<reference evidence="1" key="1">
    <citation type="submission" date="2019-08" db="EMBL/GenBank/DDBJ databases">
        <authorList>
            <person name="Kucharzyk K."/>
            <person name="Murdoch R.W."/>
            <person name="Higgins S."/>
            <person name="Loffler F."/>
        </authorList>
    </citation>
    <scope>NUCLEOTIDE SEQUENCE</scope>
</reference>